<dbReference type="EMBL" id="JAYWVC010000005">
    <property type="protein sequence ID" value="MED7821005.1"/>
    <property type="molecule type" value="Genomic_DNA"/>
</dbReference>
<accession>A0ABU7FAX1</accession>
<comment type="caution">
    <text evidence="2">The sequence shown here is derived from an EMBL/GenBank/DDBJ whole genome shotgun (WGS) entry which is preliminary data.</text>
</comment>
<evidence type="ECO:0008006" key="4">
    <source>
        <dbReference type="Google" id="ProtNLM"/>
    </source>
</evidence>
<evidence type="ECO:0000256" key="1">
    <source>
        <dbReference type="SAM" id="MobiDB-lite"/>
    </source>
</evidence>
<feature type="region of interest" description="Disordered" evidence="1">
    <location>
        <begin position="239"/>
        <end position="266"/>
    </location>
</feature>
<proteinExistence type="predicted"/>
<dbReference type="Proteomes" id="UP001333996">
    <property type="component" value="Unassembled WGS sequence"/>
</dbReference>
<evidence type="ECO:0000313" key="2">
    <source>
        <dbReference type="EMBL" id="MED7821005.1"/>
    </source>
</evidence>
<gene>
    <name evidence="2" type="ORF">VXC91_03120</name>
</gene>
<protein>
    <recommendedName>
        <fullName evidence="4">DUF317 domain-containing protein</fullName>
    </recommendedName>
</protein>
<keyword evidence="3" id="KW-1185">Reference proteome</keyword>
<evidence type="ECO:0000313" key="3">
    <source>
        <dbReference type="Proteomes" id="UP001333996"/>
    </source>
</evidence>
<reference evidence="2" key="1">
    <citation type="submission" date="2024-01" db="EMBL/GenBank/DDBJ databases">
        <title>First draft genome sequence data of TA4-1, the type strain of Gram-positive actinobacterium Streptomyces chiangmaiensis.</title>
        <authorList>
            <person name="Yasawong M."/>
            <person name="Nantapong N."/>
        </authorList>
    </citation>
    <scope>NUCLEOTIDE SEQUENCE</scope>
    <source>
        <strain evidence="2">TA4-1</strain>
    </source>
</reference>
<organism evidence="2 3">
    <name type="scientific">Streptomyces chiangmaiensis</name>
    <dbReference type="NCBI Taxonomy" id="766497"/>
    <lineage>
        <taxon>Bacteria</taxon>
        <taxon>Bacillati</taxon>
        <taxon>Actinomycetota</taxon>
        <taxon>Actinomycetes</taxon>
        <taxon>Kitasatosporales</taxon>
        <taxon>Streptomycetaceae</taxon>
        <taxon>Streptomyces</taxon>
    </lineage>
</organism>
<sequence length="266" mass="28400">MPIDIPGYEGGPYTHRPELLNDPVFWEGHLHSYAQDELAEELLHGEDDSEAATLFNSLLAGPEWPVFTVPLADGHRLHVVYRAFEEDEGVDYLVHHPAWKEAELITADEGHFRGPGLSWPELIGAVDNGLPGGSTDDPDARLLLLLPALGDAALPADATPRVVAALAARTQVADPERLAAAFLETQGYWTRTDWSRTEDGALVSTGDYALRHAGARPSAALTRIAAALAPVQSTHLMCDRAGPGQPPGHGLLGNGSGSALRHRGTA</sequence>
<name>A0ABU7FAX1_9ACTN</name>
<dbReference type="RefSeq" id="WP_329504900.1">
    <property type="nucleotide sequence ID" value="NZ_BAAAYZ010000218.1"/>
</dbReference>